<evidence type="ECO:0000256" key="1">
    <source>
        <dbReference type="ARBA" id="ARBA00022723"/>
    </source>
</evidence>
<evidence type="ECO:0000313" key="4">
    <source>
        <dbReference type="Proteomes" id="UP001597094"/>
    </source>
</evidence>
<accession>A0ABW3SR80</accession>
<dbReference type="CDD" id="cd00158">
    <property type="entry name" value="RHOD"/>
    <property type="match status" value="1"/>
</dbReference>
<dbReference type="PANTHER" id="PTHR43084">
    <property type="entry name" value="PERSULFIDE DIOXYGENASE ETHE1"/>
    <property type="match status" value="1"/>
</dbReference>
<comment type="caution">
    <text evidence="3">The sequence shown here is derived from an EMBL/GenBank/DDBJ whole genome shotgun (WGS) entry which is preliminary data.</text>
</comment>
<dbReference type="Gene3D" id="3.40.250.10">
    <property type="entry name" value="Rhodanese-like domain"/>
    <property type="match status" value="2"/>
</dbReference>
<dbReference type="Pfam" id="PF00581">
    <property type="entry name" value="Rhodanese"/>
    <property type="match status" value="2"/>
</dbReference>
<dbReference type="InterPro" id="IPR001279">
    <property type="entry name" value="Metallo-B-lactamas"/>
</dbReference>
<protein>
    <submittedName>
        <fullName evidence="3">Rhodanese-like domain-containing protein</fullName>
    </submittedName>
</protein>
<dbReference type="Gene3D" id="3.60.15.10">
    <property type="entry name" value="Ribonuclease Z/Hydroxyacylglutathione hydrolase-like"/>
    <property type="match status" value="1"/>
</dbReference>
<dbReference type="PROSITE" id="PS00380">
    <property type="entry name" value="RHODANESE_1"/>
    <property type="match status" value="1"/>
</dbReference>
<dbReference type="SUPFAM" id="SSF56281">
    <property type="entry name" value="Metallo-hydrolase/oxidoreductase"/>
    <property type="match status" value="1"/>
</dbReference>
<evidence type="ECO:0000313" key="3">
    <source>
        <dbReference type="EMBL" id="MFD1186402.1"/>
    </source>
</evidence>
<dbReference type="InterPro" id="IPR001763">
    <property type="entry name" value="Rhodanese-like_dom"/>
</dbReference>
<dbReference type="InterPro" id="IPR051682">
    <property type="entry name" value="Mito_Persulfide_Diox"/>
</dbReference>
<dbReference type="Pfam" id="PF00753">
    <property type="entry name" value="Lactamase_B"/>
    <property type="match status" value="1"/>
</dbReference>
<name>A0ABW3SR80_9BACT</name>
<proteinExistence type="predicted"/>
<dbReference type="SMART" id="SM00450">
    <property type="entry name" value="RHOD"/>
    <property type="match status" value="2"/>
</dbReference>
<dbReference type="PANTHER" id="PTHR43084:SF1">
    <property type="entry name" value="PERSULFIDE DIOXYGENASE ETHE1, MITOCHONDRIAL"/>
    <property type="match status" value="1"/>
</dbReference>
<dbReference type="CDD" id="cd07724">
    <property type="entry name" value="POD-like_MBL-fold"/>
    <property type="match status" value="1"/>
</dbReference>
<organism evidence="3 4">
    <name type="scientific">Pontibacter rugosus</name>
    <dbReference type="NCBI Taxonomy" id="1745966"/>
    <lineage>
        <taxon>Bacteria</taxon>
        <taxon>Pseudomonadati</taxon>
        <taxon>Bacteroidota</taxon>
        <taxon>Cytophagia</taxon>
        <taxon>Cytophagales</taxon>
        <taxon>Hymenobacteraceae</taxon>
        <taxon>Pontibacter</taxon>
    </lineage>
</organism>
<dbReference type="InterPro" id="IPR044528">
    <property type="entry name" value="POD-like_MBL-fold"/>
</dbReference>
<gene>
    <name evidence="3" type="ORF">ACFQ2O_09310</name>
</gene>
<feature type="domain" description="Rhodanese" evidence="2">
    <location>
        <begin position="265"/>
        <end position="355"/>
    </location>
</feature>
<dbReference type="Proteomes" id="UP001597094">
    <property type="component" value="Unassembled WGS sequence"/>
</dbReference>
<dbReference type="InterPro" id="IPR036873">
    <property type="entry name" value="Rhodanese-like_dom_sf"/>
</dbReference>
<dbReference type="InterPro" id="IPR036866">
    <property type="entry name" value="RibonucZ/Hydroxyglut_hydro"/>
</dbReference>
<keyword evidence="4" id="KW-1185">Reference proteome</keyword>
<reference evidence="4" key="1">
    <citation type="journal article" date="2019" name="Int. J. Syst. Evol. Microbiol.">
        <title>The Global Catalogue of Microorganisms (GCM) 10K type strain sequencing project: providing services to taxonomists for standard genome sequencing and annotation.</title>
        <authorList>
            <consortium name="The Broad Institute Genomics Platform"/>
            <consortium name="The Broad Institute Genome Sequencing Center for Infectious Disease"/>
            <person name="Wu L."/>
            <person name="Ma J."/>
        </authorList>
    </citation>
    <scope>NUCLEOTIDE SEQUENCE [LARGE SCALE GENOMIC DNA]</scope>
    <source>
        <strain evidence="4">JCM 31319</strain>
    </source>
</reference>
<feature type="domain" description="Rhodanese" evidence="2">
    <location>
        <begin position="362"/>
        <end position="447"/>
    </location>
</feature>
<evidence type="ECO:0000259" key="2">
    <source>
        <dbReference type="PROSITE" id="PS50206"/>
    </source>
</evidence>
<dbReference type="PROSITE" id="PS50206">
    <property type="entry name" value="RHODANESE_3"/>
    <property type="match status" value="2"/>
</dbReference>
<dbReference type="InterPro" id="IPR001307">
    <property type="entry name" value="Thiosulphate_STrfase_CS"/>
</dbReference>
<dbReference type="RefSeq" id="WP_377526205.1">
    <property type="nucleotide sequence ID" value="NZ_JBHTLD010000067.1"/>
</dbReference>
<sequence length="447" mass="49348">MRIKRFYDEGLAYASYAVLSEKQVALVDPARNPQPYLDFAQRHGARVVAVVETHLHADFVSGHLEVHQKTGAPVYVSKLAEATYPHVAFDQGDEIAVGKVTLRALNTPGHSPDSISVLVTDEQGEEQAVFTGDTLFVGDVGRPDLREDSSDSRTRREEMARQLYRSTRQVLMQLKKEVKVYPAHGAGSLCGKSISSDLSSTIGQEAVHNYALQPMSEDAFVQVLLEEQPYIPNYFSYDVALNRKGAAAYGKSVEAVPRLNKYASLQQGVLVVDTRPQRQFKAGHLPGAINIMDGKKFETWLGSLVDPEEEFFLLAKNGEALESLIRKAAKIGYEQNIKGALQAPTYGQQQSPKINLQEFREHPQDFTIVDLRHASEVKDDEIFKEAKHIPLPELADRAGEIKEDKPVVVHCASGYRSAIGASILEKAVDVPVYDLGEAVKEFKGSGS</sequence>
<dbReference type="EMBL" id="JBHTLD010000067">
    <property type="protein sequence ID" value="MFD1186402.1"/>
    <property type="molecule type" value="Genomic_DNA"/>
</dbReference>
<dbReference type="SUPFAM" id="SSF52821">
    <property type="entry name" value="Rhodanese/Cell cycle control phosphatase"/>
    <property type="match status" value="2"/>
</dbReference>
<dbReference type="SMART" id="SM00849">
    <property type="entry name" value="Lactamase_B"/>
    <property type="match status" value="1"/>
</dbReference>
<keyword evidence="1" id="KW-0479">Metal-binding</keyword>